<reference evidence="1 2" key="1">
    <citation type="submission" date="2019-04" db="EMBL/GenBank/DDBJ databases">
        <title>Draft genome sequence of Rickettsia asiatica Maytaro1284.</title>
        <authorList>
            <person name="Thu M."/>
            <person name="Qiu Y."/>
            <person name="Nakao R."/>
        </authorList>
    </citation>
    <scope>NUCLEOTIDE SEQUENCE [LARGE SCALE GENOMIC DNA]</scope>
    <source>
        <strain evidence="1 2">Maytaro1284</strain>
    </source>
</reference>
<dbReference type="Proteomes" id="UP000321183">
    <property type="component" value="Chromosome"/>
</dbReference>
<dbReference type="EMBL" id="AP019563">
    <property type="protein sequence ID" value="BBJ32377.1"/>
    <property type="molecule type" value="Genomic_DNA"/>
</dbReference>
<dbReference type="AlphaFoldDB" id="A0A510GHT8"/>
<proteinExistence type="predicted"/>
<gene>
    <name evidence="1" type="ORF">RAS_14860</name>
</gene>
<sequence length="123" mass="13985">MRTTLKTQDIQILLLGLNVQLAYPHSKAIIDGQEVITLLPFPPYYPKTVPADAGIFASIDGMIEIFKLSFGYKPNLISKSALDRMYKIVKSNKDVFGFKWQPVWPIDQKMISHIMLLDGVFLK</sequence>
<keyword evidence="2" id="KW-1185">Reference proteome</keyword>
<evidence type="ECO:0000313" key="1">
    <source>
        <dbReference type="EMBL" id="BBJ32377.1"/>
    </source>
</evidence>
<evidence type="ECO:0000313" key="2">
    <source>
        <dbReference type="Proteomes" id="UP000321183"/>
    </source>
</evidence>
<dbReference type="RefSeq" id="WP_232049236.1">
    <property type="nucleotide sequence ID" value="NZ_AP019563.1"/>
</dbReference>
<accession>A0A510GHT8</accession>
<dbReference type="KEGG" id="ras:RAS_14860"/>
<organism evidence="1 2">
    <name type="scientific">Rickettsia asiatica</name>
    <dbReference type="NCBI Taxonomy" id="238800"/>
    <lineage>
        <taxon>Bacteria</taxon>
        <taxon>Pseudomonadati</taxon>
        <taxon>Pseudomonadota</taxon>
        <taxon>Alphaproteobacteria</taxon>
        <taxon>Rickettsiales</taxon>
        <taxon>Rickettsiaceae</taxon>
        <taxon>Rickettsieae</taxon>
        <taxon>Rickettsia</taxon>
        <taxon>spotted fever group</taxon>
    </lineage>
</organism>
<name>A0A510GHT8_9RICK</name>
<protein>
    <submittedName>
        <fullName evidence="1">Uncharacterized protein</fullName>
    </submittedName>
</protein>